<evidence type="ECO:0000256" key="1">
    <source>
        <dbReference type="SAM" id="SignalP"/>
    </source>
</evidence>
<dbReference type="EMBL" id="NCKW01017259">
    <property type="protein sequence ID" value="POM59259.1"/>
    <property type="molecule type" value="Genomic_DNA"/>
</dbReference>
<dbReference type="Proteomes" id="UP000237271">
    <property type="component" value="Unassembled WGS sequence"/>
</dbReference>
<reference evidence="2 3" key="1">
    <citation type="journal article" date="2017" name="Genome Biol. Evol.">
        <title>Phytophthora megakarya and P. palmivora, closely related causal agents of cacao black pod rot, underwent increases in genome sizes and gene numbers by different mechanisms.</title>
        <authorList>
            <person name="Ali S.S."/>
            <person name="Shao J."/>
            <person name="Lary D.J."/>
            <person name="Kronmiller B."/>
            <person name="Shen D."/>
            <person name="Strem M.D."/>
            <person name="Amoako-Attah I."/>
            <person name="Akrofi A.Y."/>
            <person name="Begoude B.A."/>
            <person name="Ten Hoopen G.M."/>
            <person name="Coulibaly K."/>
            <person name="Kebe B.I."/>
            <person name="Melnick R.L."/>
            <person name="Guiltinan M.J."/>
            <person name="Tyler B.M."/>
            <person name="Meinhardt L.W."/>
            <person name="Bailey B.A."/>
        </authorList>
    </citation>
    <scope>NUCLEOTIDE SEQUENCE [LARGE SCALE GENOMIC DNA]</scope>
    <source>
        <strain evidence="3">sbr112.9</strain>
    </source>
</reference>
<sequence length="91" mass="10077">MRIDLVLLIMVGFLASADALSATYLPDTVSHGTNLVRSLRFNDENYSVVGGKALIDAEERVNFISALLSKISEKIPVNVKLTLWELSRARE</sequence>
<keyword evidence="3" id="KW-1185">Reference proteome</keyword>
<feature type="signal peptide" evidence="1">
    <location>
        <begin position="1"/>
        <end position="19"/>
    </location>
</feature>
<evidence type="ECO:0000313" key="3">
    <source>
        <dbReference type="Proteomes" id="UP000237271"/>
    </source>
</evidence>
<organism evidence="2 3">
    <name type="scientific">Phytophthora palmivora</name>
    <dbReference type="NCBI Taxonomy" id="4796"/>
    <lineage>
        <taxon>Eukaryota</taxon>
        <taxon>Sar</taxon>
        <taxon>Stramenopiles</taxon>
        <taxon>Oomycota</taxon>
        <taxon>Peronosporomycetes</taxon>
        <taxon>Peronosporales</taxon>
        <taxon>Peronosporaceae</taxon>
        <taxon>Phytophthora</taxon>
    </lineage>
</organism>
<accession>A0A2P4X125</accession>
<feature type="chain" id="PRO_5015182591" description="RxLR effector" evidence="1">
    <location>
        <begin position="20"/>
        <end position="91"/>
    </location>
</feature>
<dbReference type="AlphaFoldDB" id="A0A2P4X125"/>
<gene>
    <name evidence="2" type="ORF">PHPALM_32043</name>
</gene>
<evidence type="ECO:0000313" key="2">
    <source>
        <dbReference type="EMBL" id="POM59259.1"/>
    </source>
</evidence>
<dbReference type="OrthoDB" id="89661at2759"/>
<keyword evidence="1" id="KW-0732">Signal</keyword>
<comment type="caution">
    <text evidence="2">The sequence shown here is derived from an EMBL/GenBank/DDBJ whole genome shotgun (WGS) entry which is preliminary data.</text>
</comment>
<proteinExistence type="predicted"/>
<name>A0A2P4X125_9STRA</name>
<evidence type="ECO:0008006" key="4">
    <source>
        <dbReference type="Google" id="ProtNLM"/>
    </source>
</evidence>
<protein>
    <recommendedName>
        <fullName evidence="4">RxLR effector</fullName>
    </recommendedName>
</protein>